<comment type="caution">
    <text evidence="2">The sequence shown here is derived from an EMBL/GenBank/DDBJ whole genome shotgun (WGS) entry which is preliminary data.</text>
</comment>
<keyword evidence="1" id="KW-0472">Membrane</keyword>
<accession>A0A506UCK5</accession>
<dbReference type="RefSeq" id="WP_141149683.1">
    <property type="nucleotide sequence ID" value="NZ_VHLG01000009.1"/>
</dbReference>
<feature type="transmembrane region" description="Helical" evidence="1">
    <location>
        <begin position="39"/>
        <end position="60"/>
    </location>
</feature>
<feature type="transmembrane region" description="Helical" evidence="1">
    <location>
        <begin position="12"/>
        <end position="33"/>
    </location>
</feature>
<protein>
    <submittedName>
        <fullName evidence="2">Uncharacterized protein</fullName>
    </submittedName>
</protein>
<evidence type="ECO:0000313" key="2">
    <source>
        <dbReference type="EMBL" id="TPW29487.1"/>
    </source>
</evidence>
<reference evidence="2 3" key="1">
    <citation type="submission" date="2019-06" db="EMBL/GenBank/DDBJ databases">
        <authorList>
            <person name="Li M."/>
        </authorList>
    </citation>
    <scope>NUCLEOTIDE SEQUENCE [LARGE SCALE GENOMIC DNA]</scope>
    <source>
        <strain evidence="2 3">BGMRC2036</strain>
    </source>
</reference>
<keyword evidence="3" id="KW-1185">Reference proteome</keyword>
<proteinExistence type="predicted"/>
<keyword evidence="1" id="KW-1133">Transmembrane helix</keyword>
<dbReference type="Proteomes" id="UP000318801">
    <property type="component" value="Unassembled WGS sequence"/>
</dbReference>
<sequence>MQDVPPYARLIALMIEGAGFLLAATVITAFPVLDNAKVLLLPLMLLVAWVALPMLTRLFTPRIRPLPRRR</sequence>
<evidence type="ECO:0000313" key="3">
    <source>
        <dbReference type="Proteomes" id="UP000318801"/>
    </source>
</evidence>
<dbReference type="AlphaFoldDB" id="A0A506UCK5"/>
<dbReference type="EMBL" id="VHLG01000009">
    <property type="protein sequence ID" value="TPW29487.1"/>
    <property type="molecule type" value="Genomic_DNA"/>
</dbReference>
<name>A0A506UCK5_9HYPH</name>
<organism evidence="2 3">
    <name type="scientific">Martelella alba</name>
    <dbReference type="NCBI Taxonomy" id="2590451"/>
    <lineage>
        <taxon>Bacteria</taxon>
        <taxon>Pseudomonadati</taxon>
        <taxon>Pseudomonadota</taxon>
        <taxon>Alphaproteobacteria</taxon>
        <taxon>Hyphomicrobiales</taxon>
        <taxon>Aurantimonadaceae</taxon>
        <taxon>Martelella</taxon>
    </lineage>
</organism>
<keyword evidence="1" id="KW-0812">Transmembrane</keyword>
<evidence type="ECO:0000256" key="1">
    <source>
        <dbReference type="SAM" id="Phobius"/>
    </source>
</evidence>
<gene>
    <name evidence="2" type="ORF">FJU08_14235</name>
</gene>